<feature type="domain" description="Deacetylase PdaC" evidence="2">
    <location>
        <begin position="67"/>
        <end position="158"/>
    </location>
</feature>
<proteinExistence type="predicted"/>
<dbReference type="Pfam" id="PF13739">
    <property type="entry name" value="PdaC"/>
    <property type="match status" value="1"/>
</dbReference>
<sequence length="284" mass="30496">MHGIEGRGLAGLPLAAVLLLCACSPSKDAKNGDEAALPGNDVAASNFANRMSGQPEPPSPAQPFEQKEKTDLLEFAYAYPAQAAQIPVLAERFGNALKVGKADALKMAREDRKAAREAGYPFRAHSLETRWTVAADTPRFLALRSESYVYTGGAHGMTGYEALLWDKARKRETAVTALMTSPAAFAAAIRDRFCHALDKARAEKRGAPVKRSDDDDFTKCIDPMQQVLVPTSKDGKLVDGVTVVIGPYSAGPYAEGSYEIALPVDAAMRKAIKTEYQDAFAAAE</sequence>
<evidence type="ECO:0000313" key="4">
    <source>
        <dbReference type="Proteomes" id="UP000028135"/>
    </source>
</evidence>
<dbReference type="RefSeq" id="WP_020818931.1">
    <property type="nucleotide sequence ID" value="NZ_JANF02000065.1"/>
</dbReference>
<gene>
    <name evidence="3" type="ORF">AL00_14640</name>
</gene>
<protein>
    <recommendedName>
        <fullName evidence="2">Deacetylase PdaC domain-containing protein</fullName>
    </recommendedName>
</protein>
<dbReference type="PROSITE" id="PS51257">
    <property type="entry name" value="PROKAR_LIPOPROTEIN"/>
    <property type="match status" value="1"/>
</dbReference>
<accession>A0A8E0WQU7</accession>
<dbReference type="EMBL" id="JANF02000065">
    <property type="protein sequence ID" value="KER35733.1"/>
    <property type="molecule type" value="Genomic_DNA"/>
</dbReference>
<evidence type="ECO:0000256" key="1">
    <source>
        <dbReference type="SAM" id="MobiDB-lite"/>
    </source>
</evidence>
<organism evidence="3 4">
    <name type="scientific">Sphingobium indicum F2</name>
    <dbReference type="NCBI Taxonomy" id="1450518"/>
    <lineage>
        <taxon>Bacteria</taxon>
        <taxon>Pseudomonadati</taxon>
        <taxon>Pseudomonadota</taxon>
        <taxon>Alphaproteobacteria</taxon>
        <taxon>Sphingomonadales</taxon>
        <taxon>Sphingomonadaceae</taxon>
        <taxon>Sphingobium</taxon>
    </lineage>
</organism>
<comment type="caution">
    <text evidence="3">The sequence shown here is derived from an EMBL/GenBank/DDBJ whole genome shotgun (WGS) entry which is preliminary data.</text>
</comment>
<evidence type="ECO:0000313" key="3">
    <source>
        <dbReference type="EMBL" id="KER35733.1"/>
    </source>
</evidence>
<dbReference type="InterPro" id="IPR025303">
    <property type="entry name" value="PdaC"/>
</dbReference>
<evidence type="ECO:0000259" key="2">
    <source>
        <dbReference type="Pfam" id="PF13739"/>
    </source>
</evidence>
<dbReference type="AlphaFoldDB" id="A0A8E0WQU7"/>
<feature type="region of interest" description="Disordered" evidence="1">
    <location>
        <begin position="45"/>
        <end position="65"/>
    </location>
</feature>
<reference evidence="3 4" key="1">
    <citation type="submission" date="2014-05" db="EMBL/GenBank/DDBJ databases">
        <title>Genome Announcement of Sphingobium lucknowense F2.</title>
        <authorList>
            <person name="Lal R."/>
            <person name="Negi V."/>
            <person name="Lata P."/>
            <person name="Sangwan N."/>
            <person name="Gupta S.K."/>
            <person name="Rao D.L.N."/>
            <person name="Das S."/>
        </authorList>
    </citation>
    <scope>NUCLEOTIDE SEQUENCE [LARGE SCALE GENOMIC DNA]</scope>
    <source>
        <strain evidence="3 4">F2</strain>
    </source>
</reference>
<dbReference type="Gene3D" id="3.30.565.40">
    <property type="entry name" value="Fervidobacterium nodosum Rt17-B1 like"/>
    <property type="match status" value="1"/>
</dbReference>
<name>A0A8E0WQU7_9SPHN</name>
<dbReference type="Proteomes" id="UP000028135">
    <property type="component" value="Unassembled WGS sequence"/>
</dbReference>